<feature type="domain" description="Carboxylesterase type B" evidence="2">
    <location>
        <begin position="88"/>
        <end position="621"/>
    </location>
</feature>
<evidence type="ECO:0000313" key="4">
    <source>
        <dbReference type="Proteomes" id="UP001642540"/>
    </source>
</evidence>
<reference evidence="3 4" key="1">
    <citation type="submission" date="2024-08" db="EMBL/GenBank/DDBJ databases">
        <authorList>
            <person name="Cucini C."/>
            <person name="Frati F."/>
        </authorList>
    </citation>
    <scope>NUCLEOTIDE SEQUENCE [LARGE SCALE GENOMIC DNA]</scope>
</reference>
<gene>
    <name evidence="3" type="ORF">ODALV1_LOCUS18201</name>
</gene>
<evidence type="ECO:0000313" key="3">
    <source>
        <dbReference type="EMBL" id="CAL8118591.1"/>
    </source>
</evidence>
<comment type="caution">
    <text evidence="3">The sequence shown here is derived from an EMBL/GenBank/DDBJ whole genome shotgun (WGS) entry which is preliminary data.</text>
</comment>
<dbReference type="InterPro" id="IPR029058">
    <property type="entry name" value="AB_hydrolase_fold"/>
</dbReference>
<dbReference type="Proteomes" id="UP001642540">
    <property type="component" value="Unassembled WGS sequence"/>
</dbReference>
<dbReference type="EMBL" id="CAXLJM020000057">
    <property type="protein sequence ID" value="CAL8118591.1"/>
    <property type="molecule type" value="Genomic_DNA"/>
</dbReference>
<keyword evidence="4" id="KW-1185">Reference proteome</keyword>
<dbReference type="InterPro" id="IPR002018">
    <property type="entry name" value="CarbesteraseB"/>
</dbReference>
<keyword evidence="1" id="KW-0325">Glycoprotein</keyword>
<evidence type="ECO:0000259" key="2">
    <source>
        <dbReference type="Pfam" id="PF00135"/>
    </source>
</evidence>
<accession>A0ABP1R7W4</accession>
<dbReference type="Gene3D" id="3.40.50.1820">
    <property type="entry name" value="alpha/beta hydrolase"/>
    <property type="match status" value="1"/>
</dbReference>
<evidence type="ECO:0000256" key="1">
    <source>
        <dbReference type="ARBA" id="ARBA00023180"/>
    </source>
</evidence>
<protein>
    <recommendedName>
        <fullName evidence="2">Carboxylesterase type B domain-containing protein</fullName>
    </recommendedName>
</protein>
<dbReference type="SUPFAM" id="SSF53474">
    <property type="entry name" value="alpha/beta-Hydrolases"/>
    <property type="match status" value="1"/>
</dbReference>
<proteinExistence type="predicted"/>
<dbReference type="Pfam" id="PF00135">
    <property type="entry name" value="COesterase"/>
    <property type="match status" value="1"/>
</dbReference>
<name>A0ABP1R7W4_9HEXA</name>
<dbReference type="InterPro" id="IPR050309">
    <property type="entry name" value="Type-B_Carboxylest/Lipase"/>
</dbReference>
<sequence length="630" mass="71291">MALKLSLRIFSFPKIDHKIPISVQVAIVSLSVCLLSNRLVDGGHREGHVKLKTGFANLLGTVERIEFEGFREYPFDLHYERNEVNAEYYYAFRGLKYAESPTGKLRWKDPIVKRPLQINGLYNATESGAQCPQWIKKGNQSELLGNEDCLFADIYIPVPVKKKSNGLLKLMIFFHGGGFIKNSNRDMIPEPLLLEGNAIIVMFNYRISIFGFLSTGTSELAGNYGHLDQIALLKWIQLYGRDFGGDVNDVTVFGSSIGAVSIHYLMLSKLASGLFHKAILESGSAFCERSLVPNPLRISQKLGSSLGCPSGNVQYLVSCLRSFSTEELMTAAKKLTIQFVLPTVLGPVIDKYSRPPTHQFLPNYPENLPIANKVSVISGITSDEGLTAFVFLSQEFTVNQLNNLDYIRKVILPKYLSLIMRSRGEESSKGKFLQSLTSQVMSIYAKEFLQDPILTLVGILGDLWINTCHAKMVESFCSNGVPAAYAYLFTHHDAGVSPSEIGAQIEQFHEAGINHSILDYGVAHTEEILYMLRRDTTEEIRELHLTRNRVMSEILSKLWTSFANDMPLDSATFNLPYVSWPRWNPVCRGHNYTDPDFPFYEINMNNHRTFRNYHLKESQFWWKVHQDTYS</sequence>
<organism evidence="3 4">
    <name type="scientific">Orchesella dallaii</name>
    <dbReference type="NCBI Taxonomy" id="48710"/>
    <lineage>
        <taxon>Eukaryota</taxon>
        <taxon>Metazoa</taxon>
        <taxon>Ecdysozoa</taxon>
        <taxon>Arthropoda</taxon>
        <taxon>Hexapoda</taxon>
        <taxon>Collembola</taxon>
        <taxon>Entomobryomorpha</taxon>
        <taxon>Entomobryoidea</taxon>
        <taxon>Orchesellidae</taxon>
        <taxon>Orchesellinae</taxon>
        <taxon>Orchesella</taxon>
    </lineage>
</organism>
<dbReference type="PANTHER" id="PTHR11559">
    <property type="entry name" value="CARBOXYLESTERASE"/>
    <property type="match status" value="1"/>
</dbReference>